<keyword evidence="2" id="KW-1185">Reference proteome</keyword>
<proteinExistence type="predicted"/>
<accession>A0ACD2U213</accession>
<evidence type="ECO:0000313" key="2">
    <source>
        <dbReference type="Proteomes" id="UP001158048"/>
    </source>
</evidence>
<protein>
    <submittedName>
        <fullName evidence="1">Uncharacterized protein</fullName>
    </submittedName>
</protein>
<name>A0ACD2U213_9PSED</name>
<gene>
    <name evidence="1" type="ORF">SAMN04488483_1122</name>
</gene>
<dbReference type="EMBL" id="FXUY01000001">
    <property type="protein sequence ID" value="SMQ23666.1"/>
    <property type="molecule type" value="Genomic_DNA"/>
</dbReference>
<organism evidence="1 2">
    <name type="scientific">Pseudomonas helmanticensis</name>
    <dbReference type="NCBI Taxonomy" id="1471381"/>
    <lineage>
        <taxon>Bacteria</taxon>
        <taxon>Pseudomonadati</taxon>
        <taxon>Pseudomonadota</taxon>
        <taxon>Gammaproteobacteria</taxon>
        <taxon>Pseudomonadales</taxon>
        <taxon>Pseudomonadaceae</taxon>
        <taxon>Pseudomonas</taxon>
    </lineage>
</organism>
<dbReference type="Proteomes" id="UP001158048">
    <property type="component" value="Unassembled WGS sequence"/>
</dbReference>
<comment type="caution">
    <text evidence="1">The sequence shown here is derived from an EMBL/GenBank/DDBJ whole genome shotgun (WGS) entry which is preliminary data.</text>
</comment>
<sequence length="258" mass="28649">MTTMEKPPADAPHTLSGNARSAANQLYRERIVSRDDPSSLPWLSQLLKHGMLELDHIDNPMYLTLLEGNMSSSAFESFLRPYYWGSSQGFNKKVLPAALKAHSNENWRGYIKSIIREENTPSCHSTMFSNFVQSLGYEVGDRPDTAQRFVDKLIAGYSATLGFALGYALGVETEADFQIAVIHSALLKQFPNVIARDEFFTIHMDESGEEAHAKATCESIEALIADGTIEASQVRDGFNAAVLDTRDFVCDIHAELTH</sequence>
<reference evidence="1" key="1">
    <citation type="submission" date="2017-05" db="EMBL/GenBank/DDBJ databases">
        <authorList>
            <person name="Varghese N."/>
            <person name="Submissions S."/>
        </authorList>
    </citation>
    <scope>NUCLEOTIDE SEQUENCE</scope>
    <source>
        <strain evidence="1">LMG 28168</strain>
    </source>
</reference>
<evidence type="ECO:0000313" key="1">
    <source>
        <dbReference type="EMBL" id="SMQ23666.1"/>
    </source>
</evidence>